<dbReference type="Pfam" id="PF12831">
    <property type="entry name" value="FAD_oxidored"/>
    <property type="match status" value="1"/>
</dbReference>
<keyword evidence="7" id="KW-1185">Reference proteome</keyword>
<evidence type="ECO:0000256" key="4">
    <source>
        <dbReference type="ARBA" id="ARBA00023004"/>
    </source>
</evidence>
<name>A0ABW0IF56_9BACT</name>
<dbReference type="RefSeq" id="WP_379848451.1">
    <property type="nucleotide sequence ID" value="NZ_JBHSMA010000007.1"/>
</dbReference>
<reference evidence="7" key="1">
    <citation type="journal article" date="2019" name="Int. J. Syst. Evol. Microbiol.">
        <title>The Global Catalogue of Microorganisms (GCM) 10K type strain sequencing project: providing services to taxonomists for standard genome sequencing and annotation.</title>
        <authorList>
            <consortium name="The Broad Institute Genomics Platform"/>
            <consortium name="The Broad Institute Genome Sequencing Center for Infectious Disease"/>
            <person name="Wu L."/>
            <person name="Ma J."/>
        </authorList>
    </citation>
    <scope>NUCLEOTIDE SEQUENCE [LARGE SCALE GENOMIC DNA]</scope>
    <source>
        <strain evidence="7">CCUG 55250</strain>
    </source>
</reference>
<proteinExistence type="predicted"/>
<dbReference type="GO" id="GO:0016491">
    <property type="term" value="F:oxidoreductase activity"/>
    <property type="evidence" value="ECO:0007669"/>
    <property type="project" value="UniProtKB-KW"/>
</dbReference>
<dbReference type="EMBL" id="JBHSMA010000007">
    <property type="protein sequence ID" value="MFC5411559.1"/>
    <property type="molecule type" value="Genomic_DNA"/>
</dbReference>
<dbReference type="Proteomes" id="UP001596106">
    <property type="component" value="Unassembled WGS sequence"/>
</dbReference>
<comment type="caution">
    <text evidence="6">The sequence shown here is derived from an EMBL/GenBank/DDBJ whole genome shotgun (WGS) entry which is preliminary data.</text>
</comment>
<sequence length="758" mass="84529">MIREQATDRRTPKTVRHEADLIVVGGGLSGTCCAITAARAGIRVVLVQDRPVLGGNSSSEVRLWVLGATSHMGNNNRWAREGGFINELLIENLYRNPEGNPLIFDTIILEKVIAEPNITLLLNTAVYEVEKSDPETISGLKAFCSQNSTAYELVAPLFCDASGDGLVAFQAGAAFRMGAESMEEFGEKFAPTAEYGELLGHSMYFYTKDTGKPVRFVPPSYALQDITKIPRYRRFNAKEYGCQLWWIEYGGRLDTVHDTETIKWELWKVVYGVWNYIKNSGQFPEAETMTLEWVGQIPGKRESRRFEGDYILKQQDVVEQRTHPDAVAFGGWSIDLHPADGVFSEKPGCNQWHSKGLYQIPYRSFYSRNIRNLFLAGRIISASHVAFGSSRVMGTSAHGGQAVGMAAALCSRNGLLPRDLTEPVRMQELQRELLKTGQHIPGLRLHDEADLIQTAQLTASSELTLTELPADGPLLPLTSSAAQMLPLPAGAVPRLTAWVSAEQDTTLTVELRRSSKPDNHTPDVTLGTLQIPVKKGKQAIELPFDAVVDEPCYVFVMFLKNEYIRLQYSALRVSGILSVFNKINAAVSNYGKQEPTEDIGVEAFEFWTAERRPKGQNVALKIEPGISLFGVDNLRNGLQRPTNQPNAYVADPTDSSPTVTLSWPAAQRISRVELFFDGDYDHPLENVIMTHPETEVPFCVRDYILCNDRKERIFQQTGNHQTRNTIQFDQPIETQNLTLHLKSMNGPAPAALMEVRCY</sequence>
<evidence type="ECO:0000256" key="5">
    <source>
        <dbReference type="ARBA" id="ARBA00023014"/>
    </source>
</evidence>
<dbReference type="Gene3D" id="3.50.50.60">
    <property type="entry name" value="FAD/NAD(P)-binding domain"/>
    <property type="match status" value="1"/>
</dbReference>
<evidence type="ECO:0000256" key="3">
    <source>
        <dbReference type="ARBA" id="ARBA00023002"/>
    </source>
</evidence>
<keyword evidence="2" id="KW-0479">Metal-binding</keyword>
<evidence type="ECO:0000256" key="1">
    <source>
        <dbReference type="ARBA" id="ARBA00022485"/>
    </source>
</evidence>
<keyword evidence="3 6" id="KW-0560">Oxidoreductase</keyword>
<dbReference type="EC" id="1.-.-.-" evidence="6"/>
<gene>
    <name evidence="6" type="ORF">ACFPMF_19720</name>
</gene>
<keyword evidence="5" id="KW-0411">Iron-sulfur</keyword>
<dbReference type="PANTHER" id="PTHR43498">
    <property type="entry name" value="FERREDOXIN:COB-COM HETERODISULFIDE REDUCTASE SUBUNIT A"/>
    <property type="match status" value="1"/>
</dbReference>
<evidence type="ECO:0000313" key="7">
    <source>
        <dbReference type="Proteomes" id="UP001596106"/>
    </source>
</evidence>
<keyword evidence="1" id="KW-0004">4Fe-4S</keyword>
<dbReference type="InterPro" id="IPR036188">
    <property type="entry name" value="FAD/NAD-bd_sf"/>
</dbReference>
<evidence type="ECO:0000313" key="6">
    <source>
        <dbReference type="EMBL" id="MFC5411559.1"/>
    </source>
</evidence>
<keyword evidence="4" id="KW-0408">Iron</keyword>
<organism evidence="6 7">
    <name type="scientific">Larkinella bovis</name>
    <dbReference type="NCBI Taxonomy" id="683041"/>
    <lineage>
        <taxon>Bacteria</taxon>
        <taxon>Pseudomonadati</taxon>
        <taxon>Bacteroidota</taxon>
        <taxon>Cytophagia</taxon>
        <taxon>Cytophagales</taxon>
        <taxon>Spirosomataceae</taxon>
        <taxon>Larkinella</taxon>
    </lineage>
</organism>
<accession>A0ABW0IF56</accession>
<dbReference type="InterPro" id="IPR039650">
    <property type="entry name" value="HdrA-like"/>
</dbReference>
<dbReference type="SUPFAM" id="SSF51905">
    <property type="entry name" value="FAD/NAD(P)-binding domain"/>
    <property type="match status" value="1"/>
</dbReference>
<protein>
    <submittedName>
        <fullName evidence="6">FAD-dependent oxidoreductase</fullName>
        <ecNumber evidence="6">1.-.-.-</ecNumber>
    </submittedName>
</protein>
<evidence type="ECO:0000256" key="2">
    <source>
        <dbReference type="ARBA" id="ARBA00022723"/>
    </source>
</evidence>
<dbReference type="PANTHER" id="PTHR43498:SF1">
    <property type="entry name" value="COB--COM HETERODISULFIDE REDUCTASE IRON-SULFUR SUBUNIT A"/>
    <property type="match status" value="1"/>
</dbReference>